<proteinExistence type="predicted"/>
<name>A0ACC1T0M3_9HYPO</name>
<sequence length="304" mass="34075">MANYYHYEPSKSAAAAFSVLFGITTAVHLYQLLRTRTWFWIAFLVGGIFADEVAPIVETFGFGARVINAKEAQEGDGDMTFAVVVVSNIGIILAPILFAASVYMTLGRIVLLSGQSDLSLVRPRWLTKLFVLGDVIAFLVQAYGVSQLTSDDPDTIDKGRIVMVVGLWIQIAFFTFFIITALLFWTRMSRVSPKSSKATPWKKHLLVLLTASLLILMRCLYRVIEYMQGPDGEIISTESYVYIFDAAPMFIMMLVFHYYHPSEVGALLYGGKMICLFRVETFEKRPEAELVGFVRTASRDHGEA</sequence>
<gene>
    <name evidence="1" type="ORF">NM208_g173</name>
</gene>
<keyword evidence="2" id="KW-1185">Reference proteome</keyword>
<dbReference type="Proteomes" id="UP001148629">
    <property type="component" value="Unassembled WGS sequence"/>
</dbReference>
<reference evidence="1" key="1">
    <citation type="submission" date="2022-08" db="EMBL/GenBank/DDBJ databases">
        <title>Genome Sequence of Fusarium decemcellulare.</title>
        <authorList>
            <person name="Buettner E."/>
        </authorList>
    </citation>
    <scope>NUCLEOTIDE SEQUENCE</scope>
    <source>
        <strain evidence="1">Babe19</strain>
    </source>
</reference>
<comment type="caution">
    <text evidence="1">The sequence shown here is derived from an EMBL/GenBank/DDBJ whole genome shotgun (WGS) entry which is preliminary data.</text>
</comment>
<evidence type="ECO:0000313" key="2">
    <source>
        <dbReference type="Proteomes" id="UP001148629"/>
    </source>
</evidence>
<evidence type="ECO:0000313" key="1">
    <source>
        <dbReference type="EMBL" id="KAJ3550080.1"/>
    </source>
</evidence>
<protein>
    <submittedName>
        <fullName evidence="1">Uncharacterized protein</fullName>
    </submittedName>
</protein>
<accession>A0ACC1T0M3</accession>
<dbReference type="EMBL" id="JANRMS010000008">
    <property type="protein sequence ID" value="KAJ3550080.1"/>
    <property type="molecule type" value="Genomic_DNA"/>
</dbReference>
<organism evidence="1 2">
    <name type="scientific">Fusarium decemcellulare</name>
    <dbReference type="NCBI Taxonomy" id="57161"/>
    <lineage>
        <taxon>Eukaryota</taxon>
        <taxon>Fungi</taxon>
        <taxon>Dikarya</taxon>
        <taxon>Ascomycota</taxon>
        <taxon>Pezizomycotina</taxon>
        <taxon>Sordariomycetes</taxon>
        <taxon>Hypocreomycetidae</taxon>
        <taxon>Hypocreales</taxon>
        <taxon>Nectriaceae</taxon>
        <taxon>Fusarium</taxon>
        <taxon>Fusarium decemcellulare species complex</taxon>
    </lineage>
</organism>